<gene>
    <name evidence="1" type="ORF">KIN13_08765</name>
</gene>
<protein>
    <recommendedName>
        <fullName evidence="3">Phage protein</fullName>
    </recommendedName>
</protein>
<dbReference type="AlphaFoldDB" id="A0AAW4KQ95"/>
<comment type="caution">
    <text evidence="1">The sequence shown here is derived from an EMBL/GenBank/DDBJ whole genome shotgun (WGS) entry which is preliminary data.</text>
</comment>
<dbReference type="EMBL" id="JAHBND010000432">
    <property type="protein sequence ID" value="MBS7673516.1"/>
    <property type="molecule type" value="Genomic_DNA"/>
</dbReference>
<evidence type="ECO:0000313" key="2">
    <source>
        <dbReference type="Proteomes" id="UP001196338"/>
    </source>
</evidence>
<reference evidence="1" key="2">
    <citation type="submission" date="2023-08" db="EMBL/GenBank/DDBJ databases">
        <title>Vibrio cholerae Outbreaks in Tanzania Exemplify Founder Flush: Simultaneous Increases in Population Size and Genetic Diversity.</title>
        <authorList>
            <person name="Debes A.K."/>
            <person name="Mohammed A."/>
            <person name="Maseke I."/>
            <person name="Almeida M."/>
            <person name="Li S."/>
            <person name="Matimba H."/>
            <person name="Joachim A."/>
            <person name="Mizinduko M."/>
            <person name="Nyanga S."/>
            <person name="Kelly M."/>
            <person name="Kachwamba Y."/>
            <person name="Schaffer A.M."/>
            <person name="Nyanga A.S."/>
            <person name="Mghamba J."/>
            <person name="Mosha F.S."/>
            <person name="Sack D.A."/>
            <person name="Stine O.C."/>
        </authorList>
    </citation>
    <scope>NUCLEOTIDE SEQUENCE</scope>
    <source>
        <strain evidence="1">TDS0091212</strain>
    </source>
</reference>
<evidence type="ECO:0008006" key="3">
    <source>
        <dbReference type="Google" id="ProtNLM"/>
    </source>
</evidence>
<reference evidence="1" key="1">
    <citation type="submission" date="2021-05" db="EMBL/GenBank/DDBJ databases">
        <authorList>
            <person name="Stine C."/>
        </authorList>
    </citation>
    <scope>NUCLEOTIDE SEQUENCE</scope>
    <source>
        <strain evidence="1">TDS0091212</strain>
    </source>
</reference>
<name>A0AAW4KQ95_VIBCL</name>
<evidence type="ECO:0000313" key="1">
    <source>
        <dbReference type="EMBL" id="MBS7673516.1"/>
    </source>
</evidence>
<dbReference type="Proteomes" id="UP001196338">
    <property type="component" value="Unassembled WGS sequence"/>
</dbReference>
<dbReference type="RefSeq" id="WP_125460920.1">
    <property type="nucleotide sequence ID" value="NZ_AP018677.1"/>
</dbReference>
<organism evidence="1 2">
    <name type="scientific">Vibrio cholerae</name>
    <dbReference type="NCBI Taxonomy" id="666"/>
    <lineage>
        <taxon>Bacteria</taxon>
        <taxon>Pseudomonadati</taxon>
        <taxon>Pseudomonadota</taxon>
        <taxon>Gammaproteobacteria</taxon>
        <taxon>Vibrionales</taxon>
        <taxon>Vibrionaceae</taxon>
        <taxon>Vibrio</taxon>
    </lineage>
</organism>
<proteinExistence type="predicted"/>
<sequence>MSIGKKHLGGFKSPSKYALSQKACDALVISNIWVEEPSSNQFDRRFKCKCCGDQWRLEWPDPPISGGLWQKTSRQQKIAELSQKLRNKPSATVFKKW</sequence>
<accession>A0AAW4KQ95</accession>